<dbReference type="RefSeq" id="WP_232581592.1">
    <property type="nucleotide sequence ID" value="NZ_WMCP01000026.1"/>
</dbReference>
<name>A0AAW5A1P3_PHOPO</name>
<evidence type="ECO:0000313" key="1">
    <source>
        <dbReference type="EMBL" id="MCF2303439.1"/>
    </source>
</evidence>
<reference evidence="1" key="1">
    <citation type="submission" date="2019-11" db="EMBL/GenBank/DDBJ databases">
        <title>Comparative genomics of photobacteria reveal adaptation to distinct habitats.</title>
        <authorList>
            <person name="Fuertes-Perez S."/>
            <person name="Hilgarth M."/>
            <person name="Vogel R.F."/>
        </authorList>
    </citation>
    <scope>NUCLEOTIDE SEQUENCE</scope>
    <source>
        <strain evidence="1">TMW2.2145</strain>
    </source>
</reference>
<sequence length="227" mass="26098">MKIVVINSSGNVGKTTLSKLLFMPRIKNCHLLNVAYNYNCKDFIKVISETLIYENCIIDVNSNGTSFFFDGLSKYTDFIDSIDYFFVPTVPSNKQQHDSITTILTLLDLGVQKTKIKILLNQFDCNHSINDQFFTILNHSINKLLLLNEQSNQFIIESSESFVFFSHHEIINNNENYKVLLSNTNDPLKREILSHKYTMKIVANSINKELDNVFNKIKLSIGNIDNE</sequence>
<dbReference type="EMBL" id="WMCP01000026">
    <property type="protein sequence ID" value="MCF2303439.1"/>
    <property type="molecule type" value="Genomic_DNA"/>
</dbReference>
<proteinExistence type="predicted"/>
<gene>
    <name evidence="1" type="ORF">GLP33_17040</name>
</gene>
<dbReference type="Proteomes" id="UP000813876">
    <property type="component" value="Unassembled WGS sequence"/>
</dbReference>
<protein>
    <recommendedName>
        <fullName evidence="3">CobQ/CobB/MinD/ParA nucleotide binding domain-containing protein</fullName>
    </recommendedName>
</protein>
<comment type="caution">
    <text evidence="1">The sequence shown here is derived from an EMBL/GenBank/DDBJ whole genome shotgun (WGS) entry which is preliminary data.</text>
</comment>
<organism evidence="1 2">
    <name type="scientific">Photobacterium phosphoreum</name>
    <dbReference type="NCBI Taxonomy" id="659"/>
    <lineage>
        <taxon>Bacteria</taxon>
        <taxon>Pseudomonadati</taxon>
        <taxon>Pseudomonadota</taxon>
        <taxon>Gammaproteobacteria</taxon>
        <taxon>Vibrionales</taxon>
        <taxon>Vibrionaceae</taxon>
        <taxon>Photobacterium</taxon>
    </lineage>
</organism>
<evidence type="ECO:0008006" key="3">
    <source>
        <dbReference type="Google" id="ProtNLM"/>
    </source>
</evidence>
<accession>A0AAW5A1P3</accession>
<evidence type="ECO:0000313" key="2">
    <source>
        <dbReference type="Proteomes" id="UP000813876"/>
    </source>
</evidence>
<dbReference type="AlphaFoldDB" id="A0AAW5A1P3"/>